<dbReference type="InParanoid" id="A0A409X5T1"/>
<dbReference type="AlphaFoldDB" id="A0A409X5T1"/>
<dbReference type="Proteomes" id="UP000283269">
    <property type="component" value="Unassembled WGS sequence"/>
</dbReference>
<gene>
    <name evidence="2" type="ORF">CVT25_003499</name>
</gene>
<evidence type="ECO:0000313" key="2">
    <source>
        <dbReference type="EMBL" id="PPQ86116.1"/>
    </source>
</evidence>
<keyword evidence="3" id="KW-1185">Reference proteome</keyword>
<evidence type="ECO:0000313" key="3">
    <source>
        <dbReference type="Proteomes" id="UP000283269"/>
    </source>
</evidence>
<accession>A0A409X5T1</accession>
<sequence>MDLDDTISEYDPTPPPLSPDEMGYNTETARLSGDTVMADVTGLSVNITEPGEERGDRDIIVGESEGEHGHDSDGRVRGINLDDAGKCNESNNNVELEEDEMEEQMGDGVLIHVPASVL</sequence>
<protein>
    <submittedName>
        <fullName evidence="2">Uncharacterized protein</fullName>
    </submittedName>
</protein>
<name>A0A409X5T1_PSICY</name>
<reference evidence="2 3" key="1">
    <citation type="journal article" date="2018" name="Evol. Lett.">
        <title>Horizontal gene cluster transfer increased hallucinogenic mushroom diversity.</title>
        <authorList>
            <person name="Reynolds H.T."/>
            <person name="Vijayakumar V."/>
            <person name="Gluck-Thaler E."/>
            <person name="Korotkin H.B."/>
            <person name="Matheny P.B."/>
            <person name="Slot J.C."/>
        </authorList>
    </citation>
    <scope>NUCLEOTIDE SEQUENCE [LARGE SCALE GENOMIC DNA]</scope>
    <source>
        <strain evidence="2 3">2631</strain>
    </source>
</reference>
<comment type="caution">
    <text evidence="2">The sequence shown here is derived from an EMBL/GenBank/DDBJ whole genome shotgun (WGS) entry which is preliminary data.</text>
</comment>
<feature type="region of interest" description="Disordered" evidence="1">
    <location>
        <begin position="1"/>
        <end position="25"/>
    </location>
</feature>
<feature type="region of interest" description="Disordered" evidence="1">
    <location>
        <begin position="63"/>
        <end position="88"/>
    </location>
</feature>
<feature type="compositionally biased region" description="Basic and acidic residues" evidence="1">
    <location>
        <begin position="63"/>
        <end position="76"/>
    </location>
</feature>
<proteinExistence type="predicted"/>
<dbReference type="EMBL" id="NHYD01002557">
    <property type="protein sequence ID" value="PPQ86116.1"/>
    <property type="molecule type" value="Genomic_DNA"/>
</dbReference>
<organism evidence="2 3">
    <name type="scientific">Psilocybe cyanescens</name>
    <dbReference type="NCBI Taxonomy" id="93625"/>
    <lineage>
        <taxon>Eukaryota</taxon>
        <taxon>Fungi</taxon>
        <taxon>Dikarya</taxon>
        <taxon>Basidiomycota</taxon>
        <taxon>Agaricomycotina</taxon>
        <taxon>Agaricomycetes</taxon>
        <taxon>Agaricomycetidae</taxon>
        <taxon>Agaricales</taxon>
        <taxon>Agaricineae</taxon>
        <taxon>Strophariaceae</taxon>
        <taxon>Psilocybe</taxon>
    </lineage>
</organism>
<evidence type="ECO:0000256" key="1">
    <source>
        <dbReference type="SAM" id="MobiDB-lite"/>
    </source>
</evidence>